<sequence>MNQSVDLNKLKAQAKVLQQRWRKKLSYLSDSISRSGMEGAAHWLKTHNQIEQLKEALEDLLKTSNDPEFRLSQVDTTLNSFTLPEEDQQQAEWYKTADLLLTSFQAKLINDKLFDKTLLAKALNELKFISEANEFHERYQIDSIQQQVIQVYQELLKELAEFKQFEKEKLAQQQEQEKLQLAQLAKDKAEAEAKKVMLESVKIKEKRIAIIEEKKRKIAEKELLESQAQIDYQQSEIKAKQAEEERQAKLQDAYVDLQLEEKINQWSLGDVVNVLKEKLDQDNFDSSLRLKVEQLIEELGQPSSE</sequence>
<protein>
    <submittedName>
        <fullName evidence="2">Uncharacterized protein</fullName>
    </submittedName>
</protein>
<keyword evidence="3" id="KW-1185">Reference proteome</keyword>
<accession>A0ABV2C069</accession>
<organism evidence="2 3">
    <name type="scientific">Aliikangiella maris</name>
    <dbReference type="NCBI Taxonomy" id="3162458"/>
    <lineage>
        <taxon>Bacteria</taxon>
        <taxon>Pseudomonadati</taxon>
        <taxon>Pseudomonadota</taxon>
        <taxon>Gammaproteobacteria</taxon>
        <taxon>Oceanospirillales</taxon>
        <taxon>Pleioneaceae</taxon>
        <taxon>Aliikangiella</taxon>
    </lineage>
</organism>
<evidence type="ECO:0000313" key="3">
    <source>
        <dbReference type="Proteomes" id="UP001548189"/>
    </source>
</evidence>
<evidence type="ECO:0000313" key="2">
    <source>
        <dbReference type="EMBL" id="MET1257167.1"/>
    </source>
</evidence>
<gene>
    <name evidence="2" type="ORF">ABVT43_18630</name>
</gene>
<feature type="coiled-coil region" evidence="1">
    <location>
        <begin position="156"/>
        <end position="260"/>
    </location>
</feature>
<dbReference type="Proteomes" id="UP001548189">
    <property type="component" value="Unassembled WGS sequence"/>
</dbReference>
<proteinExistence type="predicted"/>
<dbReference type="EMBL" id="JBEVCJ010000037">
    <property type="protein sequence ID" value="MET1257167.1"/>
    <property type="molecule type" value="Genomic_DNA"/>
</dbReference>
<keyword evidence="1" id="KW-0175">Coiled coil</keyword>
<comment type="caution">
    <text evidence="2">The sequence shown here is derived from an EMBL/GenBank/DDBJ whole genome shotgun (WGS) entry which is preliminary data.</text>
</comment>
<dbReference type="RefSeq" id="WP_353897750.1">
    <property type="nucleotide sequence ID" value="NZ_JBEVCJ010000037.1"/>
</dbReference>
<evidence type="ECO:0000256" key="1">
    <source>
        <dbReference type="SAM" id="Coils"/>
    </source>
</evidence>
<reference evidence="2 3" key="1">
    <citation type="submission" date="2024-06" db="EMBL/GenBank/DDBJ databases">
        <authorList>
            <person name="Li F."/>
        </authorList>
    </citation>
    <scope>NUCLEOTIDE SEQUENCE [LARGE SCALE GENOMIC DNA]</scope>
    <source>
        <strain evidence="2 3">GXAS 311</strain>
    </source>
</reference>
<name>A0ABV2C069_9GAMM</name>